<name>A0ABS9XWU9_9ACTN</name>
<accession>A0ABS9XWU9</accession>
<proteinExistence type="predicted"/>
<keyword evidence="2" id="KW-1185">Reference proteome</keyword>
<comment type="caution">
    <text evidence="1">The sequence shown here is derived from an EMBL/GenBank/DDBJ whole genome shotgun (WGS) entry which is preliminary data.</text>
</comment>
<reference evidence="1" key="1">
    <citation type="submission" date="2022-03" db="EMBL/GenBank/DDBJ databases">
        <title>Streptomyces 7R015 and 7R016 isolated from Barleria lupulina in Thailand.</title>
        <authorList>
            <person name="Kanchanasin P."/>
            <person name="Phongsopitanun W."/>
            <person name="Tanasupawat S."/>
        </authorList>
    </citation>
    <scope>NUCLEOTIDE SEQUENCE</scope>
    <source>
        <strain evidence="1">7R016</strain>
    </source>
</reference>
<dbReference type="Proteomes" id="UP001165270">
    <property type="component" value="Unassembled WGS sequence"/>
</dbReference>
<protein>
    <submittedName>
        <fullName evidence="1">Uncharacterized protein</fullName>
    </submittedName>
</protein>
<dbReference type="RefSeq" id="WP_242713887.1">
    <property type="nucleotide sequence ID" value="NZ_JALDAX010000043.1"/>
</dbReference>
<organism evidence="1 2">
    <name type="scientific">Streptomyces spinosisporus</name>
    <dbReference type="NCBI Taxonomy" id="2927582"/>
    <lineage>
        <taxon>Bacteria</taxon>
        <taxon>Bacillati</taxon>
        <taxon>Actinomycetota</taxon>
        <taxon>Actinomycetes</taxon>
        <taxon>Kitasatosporales</taxon>
        <taxon>Streptomycetaceae</taxon>
        <taxon>Streptomyces</taxon>
    </lineage>
</organism>
<sequence length="51" mass="5817">MSQHTNFKQRHVAELILSWARDGTLPADVRVAFEQALQRRSPTQLPGSEQD</sequence>
<evidence type="ECO:0000313" key="1">
    <source>
        <dbReference type="EMBL" id="MCI3246559.1"/>
    </source>
</evidence>
<gene>
    <name evidence="1" type="ORF">MQN93_43475</name>
</gene>
<dbReference type="EMBL" id="JALDAX010000043">
    <property type="protein sequence ID" value="MCI3246559.1"/>
    <property type="molecule type" value="Genomic_DNA"/>
</dbReference>
<evidence type="ECO:0000313" key="2">
    <source>
        <dbReference type="Proteomes" id="UP001165270"/>
    </source>
</evidence>